<dbReference type="InterPro" id="IPR003148">
    <property type="entry name" value="RCK_N"/>
</dbReference>
<dbReference type="NCBIfam" id="NF007041">
    <property type="entry name" value="PRK09496.3-4"/>
    <property type="match status" value="1"/>
</dbReference>
<keyword evidence="6" id="KW-0406">Ion transport</keyword>
<keyword evidence="4" id="KW-0630">Potassium</keyword>
<feature type="domain" description="RCK N-terminal" evidence="7">
    <location>
        <begin position="1"/>
        <end position="120"/>
    </location>
</feature>
<dbReference type="Gene3D" id="3.40.50.720">
    <property type="entry name" value="NAD(P)-binding Rossmann-like Domain"/>
    <property type="match status" value="2"/>
</dbReference>
<evidence type="ECO:0000256" key="1">
    <source>
        <dbReference type="ARBA" id="ARBA00017378"/>
    </source>
</evidence>
<dbReference type="Proteomes" id="UP000199800">
    <property type="component" value="Unassembled WGS sequence"/>
</dbReference>
<dbReference type="Pfam" id="PF02254">
    <property type="entry name" value="TrkA_N"/>
    <property type="match status" value="2"/>
</dbReference>
<reference evidence="9 10" key="1">
    <citation type="submission" date="2016-10" db="EMBL/GenBank/DDBJ databases">
        <authorList>
            <person name="de Groot N.N."/>
        </authorList>
    </citation>
    <scope>NUCLEOTIDE SEQUENCE [LARGE SCALE GENOMIC DNA]</scope>
    <source>
        <strain evidence="9 10">DSM 1801</strain>
    </source>
</reference>
<evidence type="ECO:0000256" key="3">
    <source>
        <dbReference type="ARBA" id="ARBA00022538"/>
    </source>
</evidence>
<dbReference type="PROSITE" id="PS51201">
    <property type="entry name" value="RCK_N"/>
    <property type="match status" value="2"/>
</dbReference>
<evidence type="ECO:0000313" key="10">
    <source>
        <dbReference type="Proteomes" id="UP000199800"/>
    </source>
</evidence>
<dbReference type="InterPro" id="IPR050721">
    <property type="entry name" value="Trk_Ktr_HKT_K-transport"/>
</dbReference>
<evidence type="ECO:0000256" key="6">
    <source>
        <dbReference type="ARBA" id="ARBA00023065"/>
    </source>
</evidence>
<dbReference type="OrthoDB" id="9775180at2"/>
<dbReference type="InterPro" id="IPR006037">
    <property type="entry name" value="RCK_C"/>
</dbReference>
<evidence type="ECO:0000259" key="8">
    <source>
        <dbReference type="PROSITE" id="PS51202"/>
    </source>
</evidence>
<proteinExistence type="predicted"/>
<feature type="domain" description="RCK N-terminal" evidence="7">
    <location>
        <begin position="228"/>
        <end position="344"/>
    </location>
</feature>
<feature type="domain" description="RCK C-terminal" evidence="8">
    <location>
        <begin position="368"/>
        <end position="452"/>
    </location>
</feature>
<dbReference type="Gene3D" id="3.30.70.1450">
    <property type="entry name" value="Regulator of K+ conductance, C-terminal domain"/>
    <property type="match status" value="2"/>
</dbReference>
<accession>A0A1I0CH69</accession>
<dbReference type="PRINTS" id="PR00335">
    <property type="entry name" value="KUPTAKETRKA"/>
</dbReference>
<dbReference type="InterPro" id="IPR036721">
    <property type="entry name" value="RCK_C_sf"/>
</dbReference>
<dbReference type="SUPFAM" id="SSF51735">
    <property type="entry name" value="NAD(P)-binding Rossmann-fold domains"/>
    <property type="match status" value="2"/>
</dbReference>
<dbReference type="AlphaFoldDB" id="A0A1I0CH69"/>
<name>A0A1I0CH69_9FIRM</name>
<keyword evidence="3" id="KW-0633">Potassium transport</keyword>
<organism evidence="9 10">
    <name type="scientific">[Clostridium] polysaccharolyticum</name>
    <dbReference type="NCBI Taxonomy" id="29364"/>
    <lineage>
        <taxon>Bacteria</taxon>
        <taxon>Bacillati</taxon>
        <taxon>Bacillota</taxon>
        <taxon>Clostridia</taxon>
        <taxon>Lachnospirales</taxon>
        <taxon>Lachnospiraceae</taxon>
    </lineage>
</organism>
<gene>
    <name evidence="9" type="ORF">SAMN04487772_11012</name>
</gene>
<keyword evidence="10" id="KW-1185">Reference proteome</keyword>
<dbReference type="EMBL" id="FOHN01000010">
    <property type="protein sequence ID" value="SET18959.1"/>
    <property type="molecule type" value="Genomic_DNA"/>
</dbReference>
<dbReference type="PANTHER" id="PTHR43833:SF5">
    <property type="entry name" value="TRK SYSTEM POTASSIUM UPTAKE PROTEIN TRKA"/>
    <property type="match status" value="1"/>
</dbReference>
<dbReference type="NCBIfam" id="NF007031">
    <property type="entry name" value="PRK09496.1-2"/>
    <property type="match status" value="1"/>
</dbReference>
<dbReference type="RefSeq" id="WP_092477745.1">
    <property type="nucleotide sequence ID" value="NZ_FOHN01000010.1"/>
</dbReference>
<sequence>MEIIIVGCGKVGSTLAEQLSREGHNISIIDVNEQRVEEISNNCDAMGYVGNGGSYSVQLEAGIEKAHLMIAVTGSDELNLLCCLIARKAGNCKTIARVRNPIYSKEIQFIKEELGLSLIINPEYEAASEIARLLRFPSAIDINLFNKGRVELLSFRVGQDSPLKDTRINEIHRKFKCDILVSIVERGEEVIIPNGDVLIKKNDLVSIVAPHKEALDFFVKIGLVKNPVKSAMLIGGGKLSYYLAKKLIKSGINVKIIEEKLSRCEELTELLPRAMVIHGDGTDTNLLLEEGIEEMESFASLTGMDEENVLLSLYAKSRMKGKTITKINRIAYDEVINSLDLGSVIYPKYTTAAYILQYVRAMNNSIGSNVETLYKIKKNKAEALEFIVNESSKLIGKNLEELSLKKNVLICCINRNGMVITPKGQDSLQKGDHVIVVTTNVGLHDLSDIVRG</sequence>
<dbReference type="GO" id="GO:0015079">
    <property type="term" value="F:potassium ion transmembrane transporter activity"/>
    <property type="evidence" value="ECO:0007669"/>
    <property type="project" value="InterPro"/>
</dbReference>
<dbReference type="PROSITE" id="PS51202">
    <property type="entry name" value="RCK_C"/>
    <property type="match status" value="2"/>
</dbReference>
<evidence type="ECO:0000256" key="4">
    <source>
        <dbReference type="ARBA" id="ARBA00022958"/>
    </source>
</evidence>
<dbReference type="PANTHER" id="PTHR43833">
    <property type="entry name" value="POTASSIUM CHANNEL PROTEIN 2-RELATED-RELATED"/>
    <property type="match status" value="1"/>
</dbReference>
<dbReference type="SUPFAM" id="SSF116726">
    <property type="entry name" value="TrkA C-terminal domain-like"/>
    <property type="match status" value="2"/>
</dbReference>
<protein>
    <recommendedName>
        <fullName evidence="1">Trk system potassium uptake protein TrkA</fullName>
    </recommendedName>
</protein>
<dbReference type="GO" id="GO:0005886">
    <property type="term" value="C:plasma membrane"/>
    <property type="evidence" value="ECO:0007669"/>
    <property type="project" value="InterPro"/>
</dbReference>
<dbReference type="InterPro" id="IPR036291">
    <property type="entry name" value="NAD(P)-bd_dom_sf"/>
</dbReference>
<evidence type="ECO:0000313" key="9">
    <source>
        <dbReference type="EMBL" id="SET18959.1"/>
    </source>
</evidence>
<evidence type="ECO:0000256" key="2">
    <source>
        <dbReference type="ARBA" id="ARBA00022448"/>
    </source>
</evidence>
<feature type="domain" description="RCK C-terminal" evidence="8">
    <location>
        <begin position="140"/>
        <end position="224"/>
    </location>
</feature>
<dbReference type="Pfam" id="PF02080">
    <property type="entry name" value="TrkA_C"/>
    <property type="match status" value="2"/>
</dbReference>
<dbReference type="InterPro" id="IPR006036">
    <property type="entry name" value="K_uptake_TrkA"/>
</dbReference>
<keyword evidence="2" id="KW-0813">Transport</keyword>
<evidence type="ECO:0000256" key="5">
    <source>
        <dbReference type="ARBA" id="ARBA00023027"/>
    </source>
</evidence>
<dbReference type="STRING" id="29364.SAMN04487772_11012"/>
<dbReference type="NCBIfam" id="NF007039">
    <property type="entry name" value="PRK09496.3-2"/>
    <property type="match status" value="1"/>
</dbReference>
<dbReference type="NCBIfam" id="NF007033">
    <property type="entry name" value="PRK09496.1-5"/>
    <property type="match status" value="1"/>
</dbReference>
<evidence type="ECO:0000259" key="7">
    <source>
        <dbReference type="PROSITE" id="PS51201"/>
    </source>
</evidence>
<keyword evidence="5" id="KW-0520">NAD</keyword>